<organism evidence="9 10">
    <name type="scientific">Thiorhodococcus fuscus</name>
    <dbReference type="NCBI Taxonomy" id="527200"/>
    <lineage>
        <taxon>Bacteria</taxon>
        <taxon>Pseudomonadati</taxon>
        <taxon>Pseudomonadota</taxon>
        <taxon>Gammaproteobacteria</taxon>
        <taxon>Chromatiales</taxon>
        <taxon>Chromatiaceae</taxon>
        <taxon>Thiorhodococcus</taxon>
    </lineage>
</organism>
<dbReference type="InterPro" id="IPR051329">
    <property type="entry name" value="NIR_SIR_4Fe-4S"/>
</dbReference>
<accession>A0ABW4YBU8</accession>
<dbReference type="InterPro" id="IPR006067">
    <property type="entry name" value="NO2/SO3_Rdtase_4Fe4S_dom"/>
</dbReference>
<feature type="domain" description="Nitrite/sulphite reductase 4Fe-4S" evidence="7">
    <location>
        <begin position="120"/>
        <end position="273"/>
    </location>
</feature>
<evidence type="ECO:0000313" key="10">
    <source>
        <dbReference type="Proteomes" id="UP001597337"/>
    </source>
</evidence>
<keyword evidence="2" id="KW-0349">Heme</keyword>
<feature type="domain" description="Nitrite/Sulfite reductase ferredoxin-like" evidence="8">
    <location>
        <begin position="48"/>
        <end position="112"/>
    </location>
</feature>
<dbReference type="SUPFAM" id="SSF56014">
    <property type="entry name" value="Nitrite and sulphite reductase 4Fe-4S domain-like"/>
    <property type="match status" value="2"/>
</dbReference>
<dbReference type="Pfam" id="PF03460">
    <property type="entry name" value="NIR_SIR_ferr"/>
    <property type="match status" value="2"/>
</dbReference>
<evidence type="ECO:0000259" key="7">
    <source>
        <dbReference type="Pfam" id="PF01077"/>
    </source>
</evidence>
<keyword evidence="10" id="KW-1185">Reference proteome</keyword>
<feature type="domain" description="Nitrite/sulphite reductase 4Fe-4S" evidence="7">
    <location>
        <begin position="412"/>
        <end position="550"/>
    </location>
</feature>
<dbReference type="EMBL" id="JBHUHX010000035">
    <property type="protein sequence ID" value="MFD2112699.1"/>
    <property type="molecule type" value="Genomic_DNA"/>
</dbReference>
<evidence type="ECO:0000256" key="6">
    <source>
        <dbReference type="ARBA" id="ARBA00023014"/>
    </source>
</evidence>
<dbReference type="Pfam" id="PF01077">
    <property type="entry name" value="NIR_SIR"/>
    <property type="match status" value="2"/>
</dbReference>
<dbReference type="PANTHER" id="PTHR32439:SF9">
    <property type="entry name" value="BLR3264 PROTEIN"/>
    <property type="match status" value="1"/>
</dbReference>
<keyword evidence="1" id="KW-0004">4Fe-4S</keyword>
<evidence type="ECO:0000259" key="8">
    <source>
        <dbReference type="Pfam" id="PF03460"/>
    </source>
</evidence>
<dbReference type="InterPro" id="IPR045854">
    <property type="entry name" value="NO2/SO3_Rdtase_4Fe4S_sf"/>
</dbReference>
<dbReference type="RefSeq" id="WP_386027256.1">
    <property type="nucleotide sequence ID" value="NZ_JBHUHX010000035.1"/>
</dbReference>
<reference evidence="10" key="1">
    <citation type="journal article" date="2019" name="Int. J. Syst. Evol. Microbiol.">
        <title>The Global Catalogue of Microorganisms (GCM) 10K type strain sequencing project: providing services to taxonomists for standard genome sequencing and annotation.</title>
        <authorList>
            <consortium name="The Broad Institute Genomics Platform"/>
            <consortium name="The Broad Institute Genome Sequencing Center for Infectious Disease"/>
            <person name="Wu L."/>
            <person name="Ma J."/>
        </authorList>
    </citation>
    <scope>NUCLEOTIDE SEQUENCE [LARGE SCALE GENOMIC DNA]</scope>
    <source>
        <strain evidence="10">KACC 12597</strain>
    </source>
</reference>
<evidence type="ECO:0000256" key="3">
    <source>
        <dbReference type="ARBA" id="ARBA00022723"/>
    </source>
</evidence>
<evidence type="ECO:0000256" key="4">
    <source>
        <dbReference type="ARBA" id="ARBA00023002"/>
    </source>
</evidence>
<evidence type="ECO:0000256" key="5">
    <source>
        <dbReference type="ARBA" id="ARBA00023004"/>
    </source>
</evidence>
<dbReference type="InterPro" id="IPR036136">
    <property type="entry name" value="Nit/Sulf_reduc_fer-like_dom_sf"/>
</dbReference>
<dbReference type="EC" id="1.8.7.1" evidence="9"/>
<keyword evidence="6" id="KW-0411">Iron-sulfur</keyword>
<evidence type="ECO:0000256" key="2">
    <source>
        <dbReference type="ARBA" id="ARBA00022617"/>
    </source>
</evidence>
<sequence length="559" mass="62017">MYLQDADESLRPFERIATFREQTHAYLSGALDEETFRPLRLRHGLYQLRDSTMLRLSAPEGRFSSRQLRALARIVRDYDLAADAHLTTRQNIQLSGPEIGDVPEILAALAEVGISSFMTSGNLVRSIETDPLAGAAADETEDPRPWHALIDQWRLNHPAAAGLPRKFKIAVNGASEDRTTLAAHDLGLDLVRDPDGELGFRVLVGGGLGRGPRLAEELTEFVHWSHLLTYCEAILRVYARDGSRSDPYKSRLKNLIQRIGLVEFRAQVETQWSSLRDGPATLTERQVERAARLFADSPSEHQERDAIEPTDAPSGPPAYLDWLRYNVRDHKRPGYAIVTLSTKRPGAPSGNLTPTQLERIADWAETLSRDEVRLTRTQNLVLPHVRKERLLALWEAARAQDLGQANVGLLTDLVACPGARECDLAHGDPVGLAETIGARFADPEELRDIGPIDLRISGCVNACAHHNLGQIGIRGVLKQGESRYQILIGGRSGREARLAETIGPSFSAEEIPEAIATLLATYRRNRDSGERFAETVQRLGTEPFRRALGRENALEVDHV</sequence>
<dbReference type="Proteomes" id="UP001597337">
    <property type="component" value="Unassembled WGS sequence"/>
</dbReference>
<proteinExistence type="predicted"/>
<comment type="caution">
    <text evidence="9">The sequence shown here is derived from an EMBL/GenBank/DDBJ whole genome shotgun (WGS) entry which is preliminary data.</text>
</comment>
<dbReference type="GO" id="GO:0050311">
    <property type="term" value="F:sulfite reductase (ferredoxin) activity"/>
    <property type="evidence" value="ECO:0007669"/>
    <property type="project" value="UniProtKB-EC"/>
</dbReference>
<keyword evidence="4 9" id="KW-0560">Oxidoreductase</keyword>
<dbReference type="SUPFAM" id="SSF55124">
    <property type="entry name" value="Nitrite/Sulfite reductase N-terminal domain-like"/>
    <property type="match status" value="2"/>
</dbReference>
<name>A0ABW4YBU8_9GAMM</name>
<dbReference type="InterPro" id="IPR005117">
    <property type="entry name" value="NiRdtase/SiRdtase_haem-b_fer"/>
</dbReference>
<evidence type="ECO:0000313" key="9">
    <source>
        <dbReference type="EMBL" id="MFD2112699.1"/>
    </source>
</evidence>
<dbReference type="Gene3D" id="3.90.480.20">
    <property type="match status" value="2"/>
</dbReference>
<keyword evidence="5" id="KW-0408">Iron</keyword>
<dbReference type="PANTHER" id="PTHR32439">
    <property type="entry name" value="FERREDOXIN--NITRITE REDUCTASE, CHLOROPLASTIC"/>
    <property type="match status" value="1"/>
</dbReference>
<dbReference type="Gene3D" id="3.30.413.10">
    <property type="entry name" value="Sulfite Reductase Hemoprotein, domain 1"/>
    <property type="match status" value="2"/>
</dbReference>
<gene>
    <name evidence="9" type="ORF">ACFSJC_12695</name>
</gene>
<feature type="domain" description="Nitrite/Sulfite reductase ferredoxin-like" evidence="8">
    <location>
        <begin position="344"/>
        <end position="399"/>
    </location>
</feature>
<keyword evidence="3" id="KW-0479">Metal-binding</keyword>
<protein>
    <submittedName>
        <fullName evidence="9">Nitrite/sulfite reductase</fullName>
        <ecNumber evidence="9">1.8.7.1</ecNumber>
    </submittedName>
</protein>
<evidence type="ECO:0000256" key="1">
    <source>
        <dbReference type="ARBA" id="ARBA00022485"/>
    </source>
</evidence>